<keyword evidence="3" id="KW-1185">Reference proteome</keyword>
<dbReference type="InterPro" id="IPR005182">
    <property type="entry name" value="YdbS-like_PH"/>
</dbReference>
<organism evidence="2 3">
    <name type="scientific">Paenibacillus albiflavus</name>
    <dbReference type="NCBI Taxonomy" id="2545760"/>
    <lineage>
        <taxon>Bacteria</taxon>
        <taxon>Bacillati</taxon>
        <taxon>Bacillota</taxon>
        <taxon>Bacilli</taxon>
        <taxon>Bacillales</taxon>
        <taxon>Paenibacillaceae</taxon>
        <taxon>Paenibacillus</taxon>
    </lineage>
</organism>
<evidence type="ECO:0000259" key="1">
    <source>
        <dbReference type="Pfam" id="PF03703"/>
    </source>
</evidence>
<proteinExistence type="predicted"/>
<dbReference type="PANTHER" id="PTHR37938">
    <property type="entry name" value="BLL0215 PROTEIN"/>
    <property type="match status" value="1"/>
</dbReference>
<gene>
    <name evidence="2" type="ORF">E0485_04285</name>
</gene>
<feature type="domain" description="YdbS-like PH" evidence="1">
    <location>
        <begin position="26"/>
        <end position="100"/>
    </location>
</feature>
<evidence type="ECO:0000313" key="3">
    <source>
        <dbReference type="Proteomes" id="UP000295418"/>
    </source>
</evidence>
<dbReference type="OrthoDB" id="9790842at2"/>
<name>A0A4V2WPN6_9BACL</name>
<sequence length="123" mass="14189">MIWGRTLGMETIIWQGKPFQFGFPSFTNYTISDSRLLVEKGVFTKRREEIRLYRVRDISVTRSLIKRIFGMGDITVFSSDTSSPKYVLRNVRDTAKVADLLGEAAEEARLKYKAFEVTEIAQQ</sequence>
<dbReference type="PANTHER" id="PTHR37938:SF1">
    <property type="entry name" value="BLL0215 PROTEIN"/>
    <property type="match status" value="1"/>
</dbReference>
<dbReference type="EMBL" id="SKFG01000002">
    <property type="protein sequence ID" value="TCZ80082.1"/>
    <property type="molecule type" value="Genomic_DNA"/>
</dbReference>
<protein>
    <submittedName>
        <fullName evidence="2">PH domain-containing protein</fullName>
    </submittedName>
</protein>
<evidence type="ECO:0000313" key="2">
    <source>
        <dbReference type="EMBL" id="TCZ80082.1"/>
    </source>
</evidence>
<comment type="caution">
    <text evidence="2">The sequence shown here is derived from an EMBL/GenBank/DDBJ whole genome shotgun (WGS) entry which is preliminary data.</text>
</comment>
<dbReference type="Pfam" id="PF03703">
    <property type="entry name" value="bPH_2"/>
    <property type="match status" value="1"/>
</dbReference>
<dbReference type="AlphaFoldDB" id="A0A4V2WPN6"/>
<dbReference type="Proteomes" id="UP000295418">
    <property type="component" value="Unassembled WGS sequence"/>
</dbReference>
<reference evidence="2 3" key="1">
    <citation type="submission" date="2019-03" db="EMBL/GenBank/DDBJ databases">
        <authorList>
            <person name="Kim M.K.M."/>
        </authorList>
    </citation>
    <scope>NUCLEOTIDE SEQUENCE [LARGE SCALE GENOMIC DNA]</scope>
    <source>
        <strain evidence="2 3">18JY21-1</strain>
    </source>
</reference>
<accession>A0A4V2WPN6</accession>